<dbReference type="EMBL" id="FNZE01000010">
    <property type="protein sequence ID" value="SEJ51353.1"/>
    <property type="molecule type" value="Genomic_DNA"/>
</dbReference>
<dbReference type="InterPro" id="IPR001920">
    <property type="entry name" value="Asp/Glu_race"/>
</dbReference>
<proteinExistence type="inferred from homology"/>
<gene>
    <name evidence="2" type="ORF">SAMN05216201_11014</name>
</gene>
<comment type="similarity">
    <text evidence="1">Belongs to the HyuE racemase family.</text>
</comment>
<name>A0A1H6ZCP8_9PSED</name>
<dbReference type="GO" id="GO:0047661">
    <property type="term" value="F:amino-acid racemase activity"/>
    <property type="evidence" value="ECO:0007669"/>
    <property type="project" value="InterPro"/>
</dbReference>
<dbReference type="Gene3D" id="3.40.50.12500">
    <property type="match status" value="1"/>
</dbReference>
<protein>
    <submittedName>
        <fullName evidence="2">Allantoin racemase</fullName>
    </submittedName>
</protein>
<evidence type="ECO:0000313" key="2">
    <source>
        <dbReference type="EMBL" id="SEJ51353.1"/>
    </source>
</evidence>
<dbReference type="AlphaFoldDB" id="A0A1H6ZCP8"/>
<dbReference type="PANTHER" id="PTHR28047:SF5">
    <property type="entry name" value="PROTEIN DCG1"/>
    <property type="match status" value="1"/>
</dbReference>
<dbReference type="RefSeq" id="WP_090311609.1">
    <property type="nucleotide sequence ID" value="NZ_FNZE01000010.1"/>
</dbReference>
<dbReference type="Proteomes" id="UP000242930">
    <property type="component" value="Unassembled WGS sequence"/>
</dbReference>
<dbReference type="InterPro" id="IPR015942">
    <property type="entry name" value="Asp/Glu/hydantoin_racemase"/>
</dbReference>
<dbReference type="STRING" id="915471.SAMN05216201_11014"/>
<evidence type="ECO:0000256" key="1">
    <source>
        <dbReference type="ARBA" id="ARBA00038414"/>
    </source>
</evidence>
<evidence type="ECO:0000313" key="3">
    <source>
        <dbReference type="Proteomes" id="UP000242930"/>
    </source>
</evidence>
<dbReference type="InterPro" id="IPR052186">
    <property type="entry name" value="Hydantoin_racemase-like"/>
</dbReference>
<reference evidence="3" key="1">
    <citation type="submission" date="2016-10" db="EMBL/GenBank/DDBJ databases">
        <authorList>
            <person name="Varghese N."/>
            <person name="Submissions S."/>
        </authorList>
    </citation>
    <scope>NUCLEOTIDE SEQUENCE [LARGE SCALE GENOMIC DNA]</scope>
    <source>
        <strain evidence="3">LMG 25967</strain>
    </source>
</reference>
<accession>A0A1H6ZCP8</accession>
<dbReference type="InterPro" id="IPR053714">
    <property type="entry name" value="Iso_Racemase_Enz_sf"/>
</dbReference>
<sequence length="253" mass="27571">MSKRIKMIFPVPMSEATRPLVESQLPPELIRPDIEVSFVGAGQVLTLADSYYDMAIMEQAVIAAGIQAEAEGFDAVCINTVSDSGLAALRSRLSIPVLAPGQGAFHLASMLGHKFSILTMWPRWFPLYRKTLKEYGLESRLASIRAIDVRPDTEALLQGKEEVVFGRLLEEAQRAIAEDGADVIVLGSTTMHQSHAFLAERLPVPVLNPGQIAYKLCELFLDLGLAHSKVAYPSPEAFKDAAFDAFSATGSRP</sequence>
<dbReference type="SUPFAM" id="SSF53681">
    <property type="entry name" value="Aspartate/glutamate racemase"/>
    <property type="match status" value="1"/>
</dbReference>
<organism evidence="2 3">
    <name type="scientific">Pseudomonas linyingensis</name>
    <dbReference type="NCBI Taxonomy" id="915471"/>
    <lineage>
        <taxon>Bacteria</taxon>
        <taxon>Pseudomonadati</taxon>
        <taxon>Pseudomonadota</taxon>
        <taxon>Gammaproteobacteria</taxon>
        <taxon>Pseudomonadales</taxon>
        <taxon>Pseudomonadaceae</taxon>
        <taxon>Pseudomonas</taxon>
    </lineage>
</organism>
<dbReference type="Pfam" id="PF01177">
    <property type="entry name" value="Asp_Glu_race"/>
    <property type="match status" value="1"/>
</dbReference>
<dbReference type="OrthoDB" id="9791723at2"/>
<keyword evidence="3" id="KW-1185">Reference proteome</keyword>
<dbReference type="PANTHER" id="PTHR28047">
    <property type="entry name" value="PROTEIN DCG1"/>
    <property type="match status" value="1"/>
</dbReference>